<name>A0ABN6GF92_LATCU</name>
<evidence type="ECO:0000313" key="2">
    <source>
        <dbReference type="Proteomes" id="UP000825100"/>
    </source>
</evidence>
<sequence>MTIKFNELDAKNVEVMVNDDNYGELKFDEDQNSWVLWPNTIDDAVTYFESLDETKEAIIDEINDFVEED</sequence>
<organism evidence="1 2">
    <name type="scientific">Latilactobacillus curvatus</name>
    <name type="common">Lactobacillus curvatus</name>
    <dbReference type="NCBI Taxonomy" id="28038"/>
    <lineage>
        <taxon>Bacteria</taxon>
        <taxon>Bacillati</taxon>
        <taxon>Bacillota</taxon>
        <taxon>Bacilli</taxon>
        <taxon>Lactobacillales</taxon>
        <taxon>Lactobacillaceae</taxon>
        <taxon>Latilactobacillus</taxon>
    </lineage>
</organism>
<reference evidence="1 2" key="1">
    <citation type="submission" date="2021-05" db="EMBL/GenBank/DDBJ databases">
        <title>Complete Genome Sequence of Latilactobacillus sp. Strain WDN19, a High D-Aspartate-producing Lactic Acid Bacterium Isolated from a Japanese Pickle.</title>
        <authorList>
            <person name="Kajitani K."/>
            <person name="Takahashi S."/>
        </authorList>
    </citation>
    <scope>NUCLEOTIDE SEQUENCE [LARGE SCALE GENOMIC DNA]</scope>
    <source>
        <strain evidence="1 2">WDN19</strain>
    </source>
</reference>
<proteinExistence type="predicted"/>
<dbReference type="RefSeq" id="WP_221276579.1">
    <property type="nucleotide sequence ID" value="NZ_AP024685.1"/>
</dbReference>
<protein>
    <recommendedName>
        <fullName evidence="3">Phage protein</fullName>
    </recommendedName>
</protein>
<evidence type="ECO:0008006" key="3">
    <source>
        <dbReference type="Google" id="ProtNLM"/>
    </source>
</evidence>
<accession>A0ABN6GF92</accession>
<evidence type="ECO:0000313" key="1">
    <source>
        <dbReference type="EMBL" id="BCX29544.1"/>
    </source>
</evidence>
<dbReference type="Proteomes" id="UP000825100">
    <property type="component" value="Chromosome"/>
</dbReference>
<gene>
    <name evidence="1" type="ORF">LTWDN19_01110</name>
</gene>
<keyword evidence="2" id="KW-1185">Reference proteome</keyword>
<dbReference type="EMBL" id="AP024685">
    <property type="protein sequence ID" value="BCX29544.1"/>
    <property type="molecule type" value="Genomic_DNA"/>
</dbReference>